<organism evidence="7 8">
    <name type="scientific">candidate division CSSED10-310 bacterium</name>
    <dbReference type="NCBI Taxonomy" id="2855610"/>
    <lineage>
        <taxon>Bacteria</taxon>
        <taxon>Bacteria division CSSED10-310</taxon>
    </lineage>
</organism>
<proteinExistence type="predicted"/>
<protein>
    <submittedName>
        <fullName evidence="7">Radical SAM protein</fullName>
    </submittedName>
</protein>
<evidence type="ECO:0000256" key="4">
    <source>
        <dbReference type="ARBA" id="ARBA00023014"/>
    </source>
</evidence>
<keyword evidence="8" id="KW-1185">Reference proteome</keyword>
<dbReference type="Proteomes" id="UP001594351">
    <property type="component" value="Unassembled WGS sequence"/>
</dbReference>
<name>A0ABV6YQU8_UNCC1</name>
<evidence type="ECO:0000256" key="1">
    <source>
        <dbReference type="ARBA" id="ARBA00022691"/>
    </source>
</evidence>
<dbReference type="InterPro" id="IPR023885">
    <property type="entry name" value="4Fe4S-binding_SPASM_dom"/>
</dbReference>
<dbReference type="InterPro" id="IPR058240">
    <property type="entry name" value="rSAM_sf"/>
</dbReference>
<gene>
    <name evidence="7" type="ORF">ACFL27_00100</name>
</gene>
<evidence type="ECO:0000313" key="7">
    <source>
        <dbReference type="EMBL" id="MFC1848583.1"/>
    </source>
</evidence>
<dbReference type="EMBL" id="JBHPBY010000001">
    <property type="protein sequence ID" value="MFC1848583.1"/>
    <property type="molecule type" value="Genomic_DNA"/>
</dbReference>
<dbReference type="PANTHER" id="PTHR11228">
    <property type="entry name" value="RADICAL SAM DOMAIN PROTEIN"/>
    <property type="match status" value="1"/>
</dbReference>
<evidence type="ECO:0000256" key="3">
    <source>
        <dbReference type="ARBA" id="ARBA00023004"/>
    </source>
</evidence>
<evidence type="ECO:0000256" key="2">
    <source>
        <dbReference type="ARBA" id="ARBA00022723"/>
    </source>
</evidence>
<keyword evidence="4" id="KW-0411">Iron-sulfur</keyword>
<accession>A0ABV6YQU8</accession>
<dbReference type="PANTHER" id="PTHR11228:SF7">
    <property type="entry name" value="PQQA PEPTIDE CYCLASE"/>
    <property type="match status" value="1"/>
</dbReference>
<evidence type="ECO:0000259" key="6">
    <source>
        <dbReference type="Pfam" id="PF13186"/>
    </source>
</evidence>
<feature type="domain" description="4Fe4S-binding SPASM" evidence="6">
    <location>
        <begin position="575"/>
        <end position="639"/>
    </location>
</feature>
<dbReference type="SUPFAM" id="SSF102114">
    <property type="entry name" value="Radical SAM enzymes"/>
    <property type="match status" value="3"/>
</dbReference>
<dbReference type="SFLD" id="SFLDG01067">
    <property type="entry name" value="SPASM/twitch_domain_containing"/>
    <property type="match status" value="1"/>
</dbReference>
<evidence type="ECO:0000259" key="5">
    <source>
        <dbReference type="Pfam" id="PF04055"/>
    </source>
</evidence>
<sequence>MKVLMDWDTFRSKLGLDETQADQIRELLDFYKKQYSELCSRISRRSKLSPLEFMAKLHRESVDKDLDIINEKYRDFLAGEEEFFSHVSYEETGLQLDYTCREKLYDLLNEKQKIICAEFKIESMLNIVTGFDPFKEKLNALITGQPGGLGFQVEGVEIDELLADIHETRKLLLSGGEPLLNPCIMRLIDVLINRRLSQNVDLRFVTNFTVLPGEFINKMTEFRSVTFFLSVDGVGPVYEYINYPAKWENITLNLRHVSQNTHFSFIFQPVIQNYNILTITALLEYAESLNLPCKFNILSIPPFLSVRVLPYEARMLAIKRLTQYLKISTIVESFPDMVLSIEKTIHELKQETEYPYIDLMEDFITFTTELDRSRNQSVREMIPELYDFIFKDGFMWDRKRERDHTTQGIWKLSKKNVHWATLRNKLALDRIKATKIETILNEAKDRYTEICLHPSAEEGKSPLEFAGNLMMSSPHPEGESFSTELVKWLSERRESTTNRTYLNAIRFIEQATERAINRLLSEEKRKTLQKLNIDSLINITTGYDPFKEKLTEKIDELKVAQFTAKKEHKFRGYFCPVPFEYLTVCDNGDVYLCSACKMWIRVGNLSKQSLDSLWNSELADKVRQAVLDGSYRYCNVDECEYLQDRKLKKNSEFKNTLHRDIISQQLTILKTGPRVIEVSYDKSCNLSCPYCRQEHLMAKGSELTRLRRLHDQVFGNQLKGVERIMLSGCGEPLSSQLFRDMLRNFDRTLYPQARIKLQTNGLSLTPSLWKSISSSHGIIDWISISIDAATRKTYSLNRSRNFDKLLKNLEFISGLRKNKSIQTLNINFVVQANNFKEMKQFIVLGQKYGCDYIIFQRIMNIRIDYGLHSEKNYTDLAVHLESHPHHAEFLEVMKDPVFMEPRIGLFKLLEFLPADKRKAKDVDSIIKYYPRGERKRMYR</sequence>
<dbReference type="CDD" id="cd21109">
    <property type="entry name" value="SPASM"/>
    <property type="match status" value="1"/>
</dbReference>
<comment type="caution">
    <text evidence="7">The sequence shown here is derived from an EMBL/GenBank/DDBJ whole genome shotgun (WGS) entry which is preliminary data.</text>
</comment>
<keyword evidence="2" id="KW-0479">Metal-binding</keyword>
<keyword evidence="1" id="KW-0949">S-adenosyl-L-methionine</keyword>
<evidence type="ECO:0000313" key="8">
    <source>
        <dbReference type="Proteomes" id="UP001594351"/>
    </source>
</evidence>
<dbReference type="Pfam" id="PF13186">
    <property type="entry name" value="SPASM"/>
    <property type="match status" value="1"/>
</dbReference>
<dbReference type="InterPro" id="IPR013785">
    <property type="entry name" value="Aldolase_TIM"/>
</dbReference>
<reference evidence="7 8" key="1">
    <citation type="submission" date="2024-09" db="EMBL/GenBank/DDBJ databases">
        <title>Laminarin stimulates single cell rates of sulfate reduction while oxygen inhibits transcriptomic activity in coastal marine sediment.</title>
        <authorList>
            <person name="Lindsay M."/>
            <person name="Orcutt B."/>
            <person name="Emerson D."/>
            <person name="Stepanauskas R."/>
            <person name="D'Angelo T."/>
        </authorList>
    </citation>
    <scope>NUCLEOTIDE SEQUENCE [LARGE SCALE GENOMIC DNA]</scope>
    <source>
        <strain evidence="7">SAG AM-311-K15</strain>
    </source>
</reference>
<dbReference type="Pfam" id="PF04055">
    <property type="entry name" value="Radical_SAM"/>
    <property type="match status" value="1"/>
</dbReference>
<dbReference type="SFLD" id="SFLDS00029">
    <property type="entry name" value="Radical_SAM"/>
    <property type="match status" value="1"/>
</dbReference>
<keyword evidence="3" id="KW-0408">Iron</keyword>
<dbReference type="Gene3D" id="3.20.20.70">
    <property type="entry name" value="Aldolase class I"/>
    <property type="match status" value="3"/>
</dbReference>
<dbReference type="InterPro" id="IPR007197">
    <property type="entry name" value="rSAM"/>
</dbReference>
<feature type="domain" description="Radical SAM core" evidence="5">
    <location>
        <begin position="684"/>
        <end position="815"/>
    </location>
</feature>
<dbReference type="InterPro" id="IPR050377">
    <property type="entry name" value="Radical_SAM_PqqE_MftC-like"/>
</dbReference>